<comment type="caution">
    <text evidence="2">The sequence shown here is derived from an EMBL/GenBank/DDBJ whole genome shotgun (WGS) entry which is preliminary data.</text>
</comment>
<sequence length="134" mass="15274">MEIQYAYTILYVNDVPKTIEFYNNAFGFKQKFLTPENDYGEIISGTTTIAFANLELGRSNFKKGFTESTLKEKPFGIELAFTTNEVEKVMKNAIENGAVLLEDIVTKPWEQKVGYVRDLNGFIIEICTPILNQE</sequence>
<dbReference type="InterPro" id="IPR025870">
    <property type="entry name" value="Glyoxalase-like_dom"/>
</dbReference>
<proteinExistence type="predicted"/>
<name>A0ABP7XHA0_9FLAO</name>
<dbReference type="RefSeq" id="WP_344926105.1">
    <property type="nucleotide sequence ID" value="NZ_BAABCW010000004.1"/>
</dbReference>
<reference evidence="3" key="1">
    <citation type="journal article" date="2019" name="Int. J. Syst. Evol. Microbiol.">
        <title>The Global Catalogue of Microorganisms (GCM) 10K type strain sequencing project: providing services to taxonomists for standard genome sequencing and annotation.</title>
        <authorList>
            <consortium name="The Broad Institute Genomics Platform"/>
            <consortium name="The Broad Institute Genome Sequencing Center for Infectious Disease"/>
            <person name="Wu L."/>
            <person name="Ma J."/>
        </authorList>
    </citation>
    <scope>NUCLEOTIDE SEQUENCE [LARGE SCALE GENOMIC DNA]</scope>
    <source>
        <strain evidence="3">JCM 17106</strain>
    </source>
</reference>
<evidence type="ECO:0000313" key="3">
    <source>
        <dbReference type="Proteomes" id="UP001500459"/>
    </source>
</evidence>
<dbReference type="SUPFAM" id="SSF54593">
    <property type="entry name" value="Glyoxalase/Bleomycin resistance protein/Dihydroxybiphenyl dioxygenase"/>
    <property type="match status" value="1"/>
</dbReference>
<dbReference type="Pfam" id="PF12681">
    <property type="entry name" value="Glyoxalase_2"/>
    <property type="match status" value="1"/>
</dbReference>
<feature type="domain" description="VOC" evidence="1">
    <location>
        <begin position="4"/>
        <end position="129"/>
    </location>
</feature>
<gene>
    <name evidence="2" type="ORF">GCM10022393_15000</name>
</gene>
<dbReference type="Gene3D" id="3.10.180.10">
    <property type="entry name" value="2,3-Dihydroxybiphenyl 1,2-Dioxygenase, domain 1"/>
    <property type="match status" value="1"/>
</dbReference>
<protein>
    <recommendedName>
        <fullName evidence="1">VOC domain-containing protein</fullName>
    </recommendedName>
</protein>
<dbReference type="InterPro" id="IPR029068">
    <property type="entry name" value="Glyas_Bleomycin-R_OHBP_Dase"/>
</dbReference>
<dbReference type="Proteomes" id="UP001500459">
    <property type="component" value="Unassembled WGS sequence"/>
</dbReference>
<evidence type="ECO:0000313" key="2">
    <source>
        <dbReference type="EMBL" id="GAA4115051.1"/>
    </source>
</evidence>
<keyword evidence="3" id="KW-1185">Reference proteome</keyword>
<accession>A0ABP7XHA0</accession>
<dbReference type="EMBL" id="BAABCW010000004">
    <property type="protein sequence ID" value="GAA4115051.1"/>
    <property type="molecule type" value="Genomic_DNA"/>
</dbReference>
<dbReference type="PANTHER" id="PTHR34109">
    <property type="entry name" value="BNAUNNG04460D PROTEIN-RELATED"/>
    <property type="match status" value="1"/>
</dbReference>
<organism evidence="2 3">
    <name type="scientific">Aquimarina addita</name>
    <dbReference type="NCBI Taxonomy" id="870485"/>
    <lineage>
        <taxon>Bacteria</taxon>
        <taxon>Pseudomonadati</taxon>
        <taxon>Bacteroidota</taxon>
        <taxon>Flavobacteriia</taxon>
        <taxon>Flavobacteriales</taxon>
        <taxon>Flavobacteriaceae</taxon>
        <taxon>Aquimarina</taxon>
    </lineage>
</organism>
<dbReference type="PROSITE" id="PS51819">
    <property type="entry name" value="VOC"/>
    <property type="match status" value="1"/>
</dbReference>
<evidence type="ECO:0000259" key="1">
    <source>
        <dbReference type="PROSITE" id="PS51819"/>
    </source>
</evidence>
<dbReference type="InterPro" id="IPR037523">
    <property type="entry name" value="VOC_core"/>
</dbReference>